<evidence type="ECO:0000313" key="1">
    <source>
        <dbReference type="EMBL" id="ETO09737.1"/>
    </source>
</evidence>
<dbReference type="Proteomes" id="UP000023152">
    <property type="component" value="Unassembled WGS sequence"/>
</dbReference>
<dbReference type="InterPro" id="IPR036075">
    <property type="entry name" value="ARMT-1-like_metal-bd_sf"/>
</dbReference>
<name>X6M8D8_RETFI</name>
<dbReference type="EMBL" id="ASPP01023929">
    <property type="protein sequence ID" value="ETO09737.1"/>
    <property type="molecule type" value="Genomic_DNA"/>
</dbReference>
<protein>
    <submittedName>
        <fullName evidence="1">Uncharacterized protein</fullName>
    </submittedName>
</protein>
<evidence type="ECO:0000313" key="2">
    <source>
        <dbReference type="Proteomes" id="UP000023152"/>
    </source>
</evidence>
<organism evidence="1 2">
    <name type="scientific">Reticulomyxa filosa</name>
    <dbReference type="NCBI Taxonomy" id="46433"/>
    <lineage>
        <taxon>Eukaryota</taxon>
        <taxon>Sar</taxon>
        <taxon>Rhizaria</taxon>
        <taxon>Retaria</taxon>
        <taxon>Foraminifera</taxon>
        <taxon>Monothalamids</taxon>
        <taxon>Reticulomyxidae</taxon>
        <taxon>Reticulomyxa</taxon>
    </lineage>
</organism>
<comment type="caution">
    <text evidence="1">The sequence shown here is derived from an EMBL/GenBank/DDBJ whole genome shotgun (WGS) entry which is preliminary data.</text>
</comment>
<proteinExistence type="predicted"/>
<gene>
    <name evidence="1" type="ORF">RFI_27641</name>
</gene>
<sequence>MFISCISNNVKACAANTDHIHICISVYNTCKKYIRYWWQEYEQFCQKQTWCNVPFYWIESYLFRIILEHSEYFNAKNKSTYKVDPFGRQKLREIMDDTLWGHYSKQVKQLFNSKVDDKELHQQLALLLFADLWANTVDLNFKPVRMYTFICIWCICTLYYVCVRTCAKTITTNNDNNNGKKKRMRKWILKSKVKKTW</sequence>
<dbReference type="SUPFAM" id="SSF111321">
    <property type="entry name" value="AF1104-like"/>
    <property type="match status" value="1"/>
</dbReference>
<dbReference type="AlphaFoldDB" id="X6M8D8"/>
<reference evidence="1 2" key="1">
    <citation type="journal article" date="2013" name="Curr. Biol.">
        <title>The Genome of the Foraminiferan Reticulomyxa filosa.</title>
        <authorList>
            <person name="Glockner G."/>
            <person name="Hulsmann N."/>
            <person name="Schleicher M."/>
            <person name="Noegel A.A."/>
            <person name="Eichinger L."/>
            <person name="Gallinger C."/>
            <person name="Pawlowski J."/>
            <person name="Sierra R."/>
            <person name="Euteneuer U."/>
            <person name="Pillet L."/>
            <person name="Moustafa A."/>
            <person name="Platzer M."/>
            <person name="Groth M."/>
            <person name="Szafranski K."/>
            <person name="Schliwa M."/>
        </authorList>
    </citation>
    <scope>NUCLEOTIDE SEQUENCE [LARGE SCALE GENOMIC DNA]</scope>
</reference>
<accession>X6M8D8</accession>
<keyword evidence="2" id="KW-1185">Reference proteome</keyword>